<feature type="transmembrane region" description="Helical" evidence="2">
    <location>
        <begin position="359"/>
        <end position="379"/>
    </location>
</feature>
<feature type="transmembrane region" description="Helical" evidence="2">
    <location>
        <begin position="483"/>
        <end position="500"/>
    </location>
</feature>
<feature type="region of interest" description="Disordered" evidence="1">
    <location>
        <begin position="1061"/>
        <end position="1147"/>
    </location>
</feature>
<dbReference type="STRING" id="81824.A9UYE5"/>
<dbReference type="InterPro" id="IPR019734">
    <property type="entry name" value="TPR_rpt"/>
</dbReference>
<dbReference type="PROSITE" id="PS50042">
    <property type="entry name" value="CNMP_BINDING_3"/>
    <property type="match status" value="2"/>
</dbReference>
<dbReference type="InterPro" id="IPR000595">
    <property type="entry name" value="cNMP-bd_dom"/>
</dbReference>
<dbReference type="InterPro" id="IPR018490">
    <property type="entry name" value="cNMP-bd_dom_sf"/>
</dbReference>
<feature type="compositionally biased region" description="Low complexity" evidence="1">
    <location>
        <begin position="1264"/>
        <end position="1275"/>
    </location>
</feature>
<dbReference type="InterPro" id="IPR010640">
    <property type="entry name" value="Low_temperature_requirement_A"/>
</dbReference>
<feature type="compositionally biased region" description="Low complexity" evidence="1">
    <location>
        <begin position="798"/>
        <end position="810"/>
    </location>
</feature>
<name>A9UYE5_MONBE</name>
<dbReference type="InterPro" id="IPR011990">
    <property type="entry name" value="TPR-like_helical_dom_sf"/>
</dbReference>
<dbReference type="InParanoid" id="A9UYE5"/>
<feature type="region of interest" description="Disordered" evidence="1">
    <location>
        <begin position="792"/>
        <end position="870"/>
    </location>
</feature>
<protein>
    <recommendedName>
        <fullName evidence="3">Cyclic nucleotide-binding domain-containing protein</fullName>
    </recommendedName>
</protein>
<evidence type="ECO:0000259" key="3">
    <source>
        <dbReference type="PROSITE" id="PS50042"/>
    </source>
</evidence>
<dbReference type="Pfam" id="PF06772">
    <property type="entry name" value="LtrA"/>
    <property type="match status" value="2"/>
</dbReference>
<evidence type="ECO:0000313" key="4">
    <source>
        <dbReference type="EMBL" id="EDQ89449.1"/>
    </source>
</evidence>
<organism evidence="4 5">
    <name type="scientific">Monosiga brevicollis</name>
    <name type="common">Choanoflagellate</name>
    <dbReference type="NCBI Taxonomy" id="81824"/>
    <lineage>
        <taxon>Eukaryota</taxon>
        <taxon>Choanoflagellata</taxon>
        <taxon>Craspedida</taxon>
        <taxon>Salpingoecidae</taxon>
        <taxon>Monosiga</taxon>
    </lineage>
</organism>
<sequence length="1334" mass="146184">MNGAGARTLDTMEGAQLEVAQIHAALLNNMTVCLMKQEKWARCVDTTSQVLALDPQNVKALMRRAKSYIKLKKLYKAKEDVERGLALAPTDSELERMSTYLSDMDRVYDERQKAQLRGWVDKIWLAMTFVQRTIMSLTGTVGGSESNASVMNEMANRRAMEDVKDNPLNVCGVVVPTPTLHTTQELWEDLALEDEREIKDELFYDLIFVAAIIKLSDFAKADVTWLRVAETFELFLLLWTTWLHVTFLFSRSDSLCFQAVDALLFPPLIESTCRARSAMCPHVLAPPPSVFRFTLPTPWKTLEVLLLIGTLGLALHMVEFSNSHFYVPQDKIAESELPLTEDRGGTYFDAVHDTGTFRVGLSISIIMTRLSMVAVYGLTAVFAPRSRHMSVSYLIGFGLSLAFWIAAAIATSIDEASGSGPSLWAVAIVLELLIYPVAALEPKNRVPVNIWHIMERQMLWVILILGESLISIVLPELPCECDVSVYVVVVFSLLLVYNIFQSYVTVQPDLETDDKHALQGRLLSCAFFITVLLLNVARMMHDWTPITVLAALEDLLASTAEEDLKIWDVNAALLNKALSKVTSGREGISPLELILILLILSYLIRGIEFYISWCEIQEELLQDDLASASEANAASVVLRAKTMRRIAVASEDEGYTTTDSLPRRIRSVNYFGMFSGSRGSSLQEHNKLLMPTALGRRMTRHQTALLRRLSQHGSNSLVDRSMLRPILRTHPLFSHLKEEHVGQVLEHFRPRTVKKGEVILQYQDISDSVFIVGAGMFDVLGFFGDPYGMPEARSAKPAEAGEALSSAGSSHVSPPRSTRGLAVTPQLGVRPSHDKPGSSGSNHRGGSASTWTPQVKHGANPTLQEEDEDAGGDAAFVMIKDDDSEESKDHDGVGMNDSLVKLCELDKGSVFGQLSVSVTAPSSTSIIAATDGLLWELHRKHLRPESDIFSQSSGPSRRMRARSYAEGLDNHFMLQHGTSKKQLDTHLAPTGANARALKRPHSWSTALMHGHMERSASGQSVGQASGVLRTPSVDSFDHDDHMRQHSEWHQVMQDFTQPVRNVRNGHDRSRHRLPHSSSAEATLTEEPEAEEEAERAAALEATDQASGRAQVPASIGVNHSRQGPGVSSAVSRGALLQPGRRPRRAREGSVVFDIGASMGSLQHLDEAEAKAEAETGVYPNVAVELDELDSDLFPSMGSNDVFVSPQSETATASPEDPAKLASARLDAATTSMTPAPSAKSPLPASVIRVVHHKSNDVEGAVFLPPSDSSKASAPSQQEGPDAVPTQGPKPTTEPGENSVPLNGADATHPAPQREQARTIYLDVHPSPSERLSVV</sequence>
<feature type="compositionally biased region" description="Acidic residues" evidence="1">
    <location>
        <begin position="1083"/>
        <end position="1093"/>
    </location>
</feature>
<dbReference type="EMBL" id="CH991550">
    <property type="protein sequence ID" value="EDQ89449.1"/>
    <property type="molecule type" value="Genomic_DNA"/>
</dbReference>
<feature type="transmembrane region" description="Helical" evidence="2">
    <location>
        <begin position="391"/>
        <end position="410"/>
    </location>
</feature>
<keyword evidence="5" id="KW-1185">Reference proteome</keyword>
<dbReference type="SMART" id="SM00028">
    <property type="entry name" value="TPR"/>
    <property type="match status" value="2"/>
</dbReference>
<dbReference type="KEGG" id="mbr:MONBRDRAFT_36922"/>
<evidence type="ECO:0000313" key="5">
    <source>
        <dbReference type="Proteomes" id="UP000001357"/>
    </source>
</evidence>
<feature type="domain" description="Cyclic nucleotide-binding" evidence="3">
    <location>
        <begin position="872"/>
        <end position="943"/>
    </location>
</feature>
<dbReference type="GeneID" id="5890941"/>
<dbReference type="PANTHER" id="PTHR36840">
    <property type="entry name" value="BLL5714 PROTEIN"/>
    <property type="match status" value="1"/>
</dbReference>
<gene>
    <name evidence="4" type="ORF">MONBRDRAFT_36922</name>
</gene>
<feature type="transmembrane region" description="Helical" evidence="2">
    <location>
        <begin position="521"/>
        <end position="540"/>
    </location>
</feature>
<dbReference type="Gene3D" id="1.25.40.10">
    <property type="entry name" value="Tetratricopeptide repeat domain"/>
    <property type="match status" value="1"/>
</dbReference>
<keyword evidence="2" id="KW-1133">Transmembrane helix</keyword>
<accession>A9UYE5</accession>
<feature type="transmembrane region" description="Helical" evidence="2">
    <location>
        <begin position="422"/>
        <end position="438"/>
    </location>
</feature>
<proteinExistence type="predicted"/>
<reference evidence="4 5" key="1">
    <citation type="journal article" date="2008" name="Nature">
        <title>The genome of the choanoflagellate Monosiga brevicollis and the origin of metazoans.</title>
        <authorList>
            <consortium name="JGI Sequencing"/>
            <person name="King N."/>
            <person name="Westbrook M.J."/>
            <person name="Young S.L."/>
            <person name="Kuo A."/>
            <person name="Abedin M."/>
            <person name="Chapman J."/>
            <person name="Fairclough S."/>
            <person name="Hellsten U."/>
            <person name="Isogai Y."/>
            <person name="Letunic I."/>
            <person name="Marr M."/>
            <person name="Pincus D."/>
            <person name="Putnam N."/>
            <person name="Rokas A."/>
            <person name="Wright K.J."/>
            <person name="Zuzow R."/>
            <person name="Dirks W."/>
            <person name="Good M."/>
            <person name="Goodstein D."/>
            <person name="Lemons D."/>
            <person name="Li W."/>
            <person name="Lyons J.B."/>
            <person name="Morris A."/>
            <person name="Nichols S."/>
            <person name="Richter D.J."/>
            <person name="Salamov A."/>
            <person name="Bork P."/>
            <person name="Lim W.A."/>
            <person name="Manning G."/>
            <person name="Miller W.T."/>
            <person name="McGinnis W."/>
            <person name="Shapiro H."/>
            <person name="Tjian R."/>
            <person name="Grigoriev I.V."/>
            <person name="Rokhsar D."/>
        </authorList>
    </citation>
    <scope>NUCLEOTIDE SEQUENCE [LARGE SCALE GENOMIC DNA]</scope>
    <source>
        <strain evidence="5">MX1 / ATCC 50154</strain>
    </source>
</reference>
<dbReference type="SUPFAM" id="SSF48452">
    <property type="entry name" value="TPR-like"/>
    <property type="match status" value="1"/>
</dbReference>
<dbReference type="Gene3D" id="2.60.120.10">
    <property type="entry name" value="Jelly Rolls"/>
    <property type="match status" value="1"/>
</dbReference>
<feature type="compositionally biased region" description="Polar residues" evidence="1">
    <location>
        <begin position="838"/>
        <end position="853"/>
    </location>
</feature>
<dbReference type="RefSeq" id="XP_001745478.1">
    <property type="nucleotide sequence ID" value="XM_001745426.1"/>
</dbReference>
<dbReference type="Proteomes" id="UP000001357">
    <property type="component" value="Unassembled WGS sequence"/>
</dbReference>
<feature type="domain" description="Cyclic nucleotide-binding" evidence="3">
    <location>
        <begin position="732"/>
        <end position="780"/>
    </location>
</feature>
<dbReference type="InterPro" id="IPR014710">
    <property type="entry name" value="RmlC-like_jellyroll"/>
</dbReference>
<feature type="region of interest" description="Disordered" evidence="1">
    <location>
        <begin position="1259"/>
        <end position="1334"/>
    </location>
</feature>
<evidence type="ECO:0000256" key="1">
    <source>
        <dbReference type="SAM" id="MobiDB-lite"/>
    </source>
</evidence>
<dbReference type="CDD" id="cd00038">
    <property type="entry name" value="CAP_ED"/>
    <property type="match status" value="1"/>
</dbReference>
<keyword evidence="2" id="KW-0812">Transmembrane</keyword>
<feature type="transmembrane region" description="Helical" evidence="2">
    <location>
        <begin position="458"/>
        <end position="477"/>
    </location>
</feature>
<dbReference type="PANTHER" id="PTHR36840:SF1">
    <property type="entry name" value="BLL5714 PROTEIN"/>
    <property type="match status" value="1"/>
</dbReference>
<keyword evidence="2" id="KW-0472">Membrane</keyword>
<dbReference type="SUPFAM" id="SSF51206">
    <property type="entry name" value="cAMP-binding domain-like"/>
    <property type="match status" value="1"/>
</dbReference>
<evidence type="ECO:0000256" key="2">
    <source>
        <dbReference type="SAM" id="Phobius"/>
    </source>
</evidence>